<keyword evidence="2" id="KW-0472">Membrane</keyword>
<dbReference type="OMA" id="CSILAYD"/>
<sequence length="745" mass="80789">MSGTNLSGQVAVQDPQNPSVQEFYAHPDYRVVAAFVLGWVFLNSVYYTACSTLLREAIRRCCRTCRFHRPDQRSIDIEAPGADEKHSVNVRLGQSSSVRDDTDSGAFIFILNICFAFAAFAQFCSLLDLGGSDGNTIACTFVIAWASMASHCARMSGLLMLSREMGRLGIRRWETYLIWAGLLSVLGLVFALNAIGTGNTSLVGPSGNSICYRQYFLPLSLSLSAGLMSLELFCTLRLISLNSPTSRLRDVVVGALNLNVTRALSLLVLDVMVVVPAAIWVNMLAQYIPYSVGSILVLVTFNHTKRTHASHWNHAAVEDKPAICIQRISRQTLNSLLTPSPILVNVLDEPLSPISRNETTATQGSHNTHNAEGTSGGSQVLLVSRMGLAGTLAGAAEDILPLPLSAPPVMDGPHKTMALDPRKILPFQVEYAERLEQAEKEEQQRLAALPTGPVVRPPRQRPQVFVVINDEDRPARSRTSRSSVLGSDIIHLTHSTPRKDRRESGIWSPDSAAMSSYRYASPHDSIAASRPAVHGSMSAYSAYTSLRRSLSTEMSPERSERHLSLGDSTMSAGDVSRRYSWRPMARLSNMSTRTQAWEELPTVVEGKPENSPSLPLTPSSARIRSKRRTFGQSWKGKPQYSKSRESLAAISVPPPSLRLTPSPHAAIPPLPASPLPALSPLPTLPASPYGAGRGAGMLGTIRGPRPPPIAVPSPGISGSRTTMSTPSVRTARKQSDEESMSTISS</sequence>
<gene>
    <name evidence="3" type="ORF">WOLCODRAFT_162747</name>
</gene>
<evidence type="ECO:0000256" key="2">
    <source>
        <dbReference type="SAM" id="Phobius"/>
    </source>
</evidence>
<evidence type="ECO:0000313" key="3">
    <source>
        <dbReference type="EMBL" id="PCH41023.1"/>
    </source>
</evidence>
<organism evidence="3 4">
    <name type="scientific">Wolfiporia cocos (strain MD-104)</name>
    <name type="common">Brown rot fungus</name>
    <dbReference type="NCBI Taxonomy" id="742152"/>
    <lineage>
        <taxon>Eukaryota</taxon>
        <taxon>Fungi</taxon>
        <taxon>Dikarya</taxon>
        <taxon>Basidiomycota</taxon>
        <taxon>Agaricomycotina</taxon>
        <taxon>Agaricomycetes</taxon>
        <taxon>Polyporales</taxon>
        <taxon>Phaeolaceae</taxon>
        <taxon>Wolfiporia</taxon>
    </lineage>
</organism>
<protein>
    <recommendedName>
        <fullName evidence="5">Transmembrane protein</fullName>
    </recommendedName>
</protein>
<name>A0A2H3JMC3_WOLCO</name>
<evidence type="ECO:0000313" key="4">
    <source>
        <dbReference type="Proteomes" id="UP000218811"/>
    </source>
</evidence>
<feature type="transmembrane region" description="Helical" evidence="2">
    <location>
        <begin position="176"/>
        <end position="195"/>
    </location>
</feature>
<keyword evidence="2" id="KW-1133">Transmembrane helix</keyword>
<keyword evidence="4" id="KW-1185">Reference proteome</keyword>
<dbReference type="OrthoDB" id="3351491at2759"/>
<feature type="transmembrane region" description="Helical" evidence="2">
    <location>
        <begin position="105"/>
        <end position="123"/>
    </location>
</feature>
<evidence type="ECO:0000256" key="1">
    <source>
        <dbReference type="SAM" id="MobiDB-lite"/>
    </source>
</evidence>
<feature type="region of interest" description="Disordered" evidence="1">
    <location>
        <begin position="627"/>
        <end position="646"/>
    </location>
</feature>
<dbReference type="Proteomes" id="UP000218811">
    <property type="component" value="Unassembled WGS sequence"/>
</dbReference>
<keyword evidence="2" id="KW-0812">Transmembrane</keyword>
<proteinExistence type="predicted"/>
<accession>A0A2H3JMC3</accession>
<feature type="region of interest" description="Disordered" evidence="1">
    <location>
        <begin position="471"/>
        <end position="507"/>
    </location>
</feature>
<feature type="transmembrane region" description="Helical" evidence="2">
    <location>
        <begin position="260"/>
        <end position="281"/>
    </location>
</feature>
<feature type="transmembrane region" description="Helical" evidence="2">
    <location>
        <begin position="135"/>
        <end position="155"/>
    </location>
</feature>
<dbReference type="EMBL" id="KB468113">
    <property type="protein sequence ID" value="PCH41023.1"/>
    <property type="molecule type" value="Genomic_DNA"/>
</dbReference>
<reference evidence="3 4" key="1">
    <citation type="journal article" date="2012" name="Science">
        <title>The Paleozoic origin of enzymatic lignin decomposition reconstructed from 31 fungal genomes.</title>
        <authorList>
            <person name="Floudas D."/>
            <person name="Binder M."/>
            <person name="Riley R."/>
            <person name="Barry K."/>
            <person name="Blanchette R.A."/>
            <person name="Henrissat B."/>
            <person name="Martinez A.T."/>
            <person name="Otillar R."/>
            <person name="Spatafora J.W."/>
            <person name="Yadav J.S."/>
            <person name="Aerts A."/>
            <person name="Benoit I."/>
            <person name="Boyd A."/>
            <person name="Carlson A."/>
            <person name="Copeland A."/>
            <person name="Coutinho P.M."/>
            <person name="de Vries R.P."/>
            <person name="Ferreira P."/>
            <person name="Findley K."/>
            <person name="Foster B."/>
            <person name="Gaskell J."/>
            <person name="Glotzer D."/>
            <person name="Gorecki P."/>
            <person name="Heitman J."/>
            <person name="Hesse C."/>
            <person name="Hori C."/>
            <person name="Igarashi K."/>
            <person name="Jurgens J.A."/>
            <person name="Kallen N."/>
            <person name="Kersten P."/>
            <person name="Kohler A."/>
            <person name="Kuees U."/>
            <person name="Kumar T.K.A."/>
            <person name="Kuo A."/>
            <person name="LaButti K."/>
            <person name="Larrondo L.F."/>
            <person name="Lindquist E."/>
            <person name="Ling A."/>
            <person name="Lombard V."/>
            <person name="Lucas S."/>
            <person name="Lundell T."/>
            <person name="Martin R."/>
            <person name="McLaughlin D.J."/>
            <person name="Morgenstern I."/>
            <person name="Morin E."/>
            <person name="Murat C."/>
            <person name="Nagy L.G."/>
            <person name="Nolan M."/>
            <person name="Ohm R.A."/>
            <person name="Patyshakuliyeva A."/>
            <person name="Rokas A."/>
            <person name="Ruiz-Duenas F.J."/>
            <person name="Sabat G."/>
            <person name="Salamov A."/>
            <person name="Samejima M."/>
            <person name="Schmutz J."/>
            <person name="Slot J.C."/>
            <person name="St John F."/>
            <person name="Stenlid J."/>
            <person name="Sun H."/>
            <person name="Sun S."/>
            <person name="Syed K."/>
            <person name="Tsang A."/>
            <person name="Wiebenga A."/>
            <person name="Young D."/>
            <person name="Pisabarro A."/>
            <person name="Eastwood D.C."/>
            <person name="Martin F."/>
            <person name="Cullen D."/>
            <person name="Grigoriev I.V."/>
            <person name="Hibbett D.S."/>
        </authorList>
    </citation>
    <scope>NUCLEOTIDE SEQUENCE [LARGE SCALE GENOMIC DNA]</scope>
    <source>
        <strain evidence="3 4">MD-104</strain>
    </source>
</reference>
<feature type="transmembrane region" description="Helical" evidence="2">
    <location>
        <begin position="215"/>
        <end position="239"/>
    </location>
</feature>
<dbReference type="AlphaFoldDB" id="A0A2H3JMC3"/>
<feature type="region of interest" description="Disordered" evidence="1">
    <location>
        <begin position="695"/>
        <end position="745"/>
    </location>
</feature>
<feature type="region of interest" description="Disordered" evidence="1">
    <location>
        <begin position="357"/>
        <end position="376"/>
    </location>
</feature>
<evidence type="ECO:0008006" key="5">
    <source>
        <dbReference type="Google" id="ProtNLM"/>
    </source>
</evidence>
<feature type="compositionally biased region" description="Polar residues" evidence="1">
    <location>
        <begin position="357"/>
        <end position="373"/>
    </location>
</feature>
<feature type="transmembrane region" description="Helical" evidence="2">
    <location>
        <begin position="31"/>
        <end position="54"/>
    </location>
</feature>
<feature type="compositionally biased region" description="Polar residues" evidence="1">
    <location>
        <begin position="716"/>
        <end position="728"/>
    </location>
</feature>
<dbReference type="STRING" id="742152.A0A2H3JMC3"/>